<keyword evidence="2" id="KW-0472">Membrane</keyword>
<dbReference type="Proteomes" id="UP001157109">
    <property type="component" value="Unassembled WGS sequence"/>
</dbReference>
<evidence type="ECO:0000313" key="4">
    <source>
        <dbReference type="Proteomes" id="UP001157109"/>
    </source>
</evidence>
<sequence length="85" mass="8796">MTDQKEARTTTIDPHNHGRSTAGYVGVVIMLVAAVIACIGVAMAAHVITIIGFVLALVGVLTWVMLARAGYGDGGPKNTAAHTHD</sequence>
<organism evidence="3 4">
    <name type="scientific">Arsenicicoccus piscis</name>
    <dbReference type="NCBI Taxonomy" id="673954"/>
    <lineage>
        <taxon>Bacteria</taxon>
        <taxon>Bacillati</taxon>
        <taxon>Actinomycetota</taxon>
        <taxon>Actinomycetes</taxon>
        <taxon>Micrococcales</taxon>
        <taxon>Intrasporangiaceae</taxon>
        <taxon>Arsenicicoccus</taxon>
    </lineage>
</organism>
<keyword evidence="2" id="KW-0812">Transmembrane</keyword>
<evidence type="ECO:0000256" key="2">
    <source>
        <dbReference type="SAM" id="Phobius"/>
    </source>
</evidence>
<evidence type="ECO:0000313" key="3">
    <source>
        <dbReference type="EMBL" id="GMA19298.1"/>
    </source>
</evidence>
<evidence type="ECO:0000256" key="1">
    <source>
        <dbReference type="SAM" id="MobiDB-lite"/>
    </source>
</evidence>
<accession>A0ABQ6HNQ3</accession>
<dbReference type="Pfam" id="PF20447">
    <property type="entry name" value="DUF6704"/>
    <property type="match status" value="1"/>
</dbReference>
<dbReference type="InterPro" id="IPR046550">
    <property type="entry name" value="DUF6704"/>
</dbReference>
<keyword evidence="2" id="KW-1133">Transmembrane helix</keyword>
<feature type="transmembrane region" description="Helical" evidence="2">
    <location>
        <begin position="21"/>
        <end position="42"/>
    </location>
</feature>
<dbReference type="EMBL" id="BSUJ01000001">
    <property type="protein sequence ID" value="GMA19298.1"/>
    <property type="molecule type" value="Genomic_DNA"/>
</dbReference>
<keyword evidence="4" id="KW-1185">Reference proteome</keyword>
<protein>
    <submittedName>
        <fullName evidence="3">Uncharacterized protein</fullName>
    </submittedName>
</protein>
<proteinExistence type="predicted"/>
<gene>
    <name evidence="3" type="ORF">GCM10025862_13190</name>
</gene>
<name>A0ABQ6HNQ3_9MICO</name>
<feature type="region of interest" description="Disordered" evidence="1">
    <location>
        <begin position="1"/>
        <end position="20"/>
    </location>
</feature>
<reference evidence="4" key="1">
    <citation type="journal article" date="2019" name="Int. J. Syst. Evol. Microbiol.">
        <title>The Global Catalogue of Microorganisms (GCM) 10K type strain sequencing project: providing services to taxonomists for standard genome sequencing and annotation.</title>
        <authorList>
            <consortium name="The Broad Institute Genomics Platform"/>
            <consortium name="The Broad Institute Genome Sequencing Center for Infectious Disease"/>
            <person name="Wu L."/>
            <person name="Ma J."/>
        </authorList>
    </citation>
    <scope>NUCLEOTIDE SEQUENCE [LARGE SCALE GENOMIC DNA]</scope>
    <source>
        <strain evidence="4">NBRC 105830</strain>
    </source>
</reference>
<comment type="caution">
    <text evidence="3">The sequence shown here is derived from an EMBL/GenBank/DDBJ whole genome shotgun (WGS) entry which is preliminary data.</text>
</comment>
<dbReference type="RefSeq" id="WP_241441799.1">
    <property type="nucleotide sequence ID" value="NZ_BSUJ01000001.1"/>
</dbReference>
<feature type="transmembrane region" description="Helical" evidence="2">
    <location>
        <begin position="48"/>
        <end position="67"/>
    </location>
</feature>